<dbReference type="InterPro" id="IPR016024">
    <property type="entry name" value="ARM-type_fold"/>
</dbReference>
<dbReference type="EMBL" id="JH815808">
    <property type="protein sequence ID" value="EKC23523.1"/>
    <property type="molecule type" value="Genomic_DNA"/>
</dbReference>
<dbReference type="PANTHER" id="PTHR13500:SF0">
    <property type="entry name" value="NUCLEOLAR PRE-RIBOSOMAL-ASSOCIATED PROTEIN 1"/>
    <property type="match status" value="1"/>
</dbReference>
<dbReference type="GO" id="GO:0000463">
    <property type="term" value="P:maturation of LSU-rRNA from tricistronic rRNA transcript (SSU-rRNA, 5.8S rRNA, LSU-rRNA)"/>
    <property type="evidence" value="ECO:0007669"/>
    <property type="project" value="TreeGrafter"/>
</dbReference>
<evidence type="ECO:0000256" key="1">
    <source>
        <dbReference type="SAM" id="MobiDB-lite"/>
    </source>
</evidence>
<gene>
    <name evidence="4" type="ORF">CGI_10008207</name>
</gene>
<accession>K1PPI3</accession>
<evidence type="ECO:0000259" key="2">
    <source>
        <dbReference type="Pfam" id="PF11707"/>
    </source>
</evidence>
<protein>
    <submittedName>
        <fullName evidence="4">Nucleolar pre-ribosomal-associated protein 1</fullName>
    </submittedName>
</protein>
<feature type="domain" description="URB1 N-terminal" evidence="2">
    <location>
        <begin position="83"/>
        <end position="403"/>
    </location>
</feature>
<dbReference type="Pfam" id="PF16201">
    <property type="entry name" value="NopRA1"/>
    <property type="match status" value="1"/>
</dbReference>
<proteinExistence type="predicted"/>
<name>K1PPI3_MAGGI</name>
<dbReference type="InterPro" id="IPR032436">
    <property type="entry name" value="URB1_C"/>
</dbReference>
<evidence type="ECO:0000313" key="4">
    <source>
        <dbReference type="EMBL" id="EKC23523.1"/>
    </source>
</evidence>
<dbReference type="InterPro" id="IPR039844">
    <property type="entry name" value="URB1"/>
</dbReference>
<feature type="region of interest" description="Disordered" evidence="1">
    <location>
        <begin position="1"/>
        <end position="31"/>
    </location>
</feature>
<dbReference type="GO" id="GO:0000466">
    <property type="term" value="P:maturation of 5.8S rRNA from tricistronic rRNA transcript (SSU-rRNA, 5.8S rRNA, LSU-rRNA)"/>
    <property type="evidence" value="ECO:0007669"/>
    <property type="project" value="TreeGrafter"/>
</dbReference>
<dbReference type="SUPFAM" id="SSF48371">
    <property type="entry name" value="ARM repeat"/>
    <property type="match status" value="2"/>
</dbReference>
<dbReference type="InParanoid" id="K1PPI3"/>
<dbReference type="Pfam" id="PF11707">
    <property type="entry name" value="Npa1"/>
    <property type="match status" value="1"/>
</dbReference>
<reference evidence="4" key="1">
    <citation type="journal article" date="2012" name="Nature">
        <title>The oyster genome reveals stress adaptation and complexity of shell formation.</title>
        <authorList>
            <person name="Zhang G."/>
            <person name="Fang X."/>
            <person name="Guo X."/>
            <person name="Li L."/>
            <person name="Luo R."/>
            <person name="Xu F."/>
            <person name="Yang P."/>
            <person name="Zhang L."/>
            <person name="Wang X."/>
            <person name="Qi H."/>
            <person name="Xiong Z."/>
            <person name="Que H."/>
            <person name="Xie Y."/>
            <person name="Holland P.W."/>
            <person name="Paps J."/>
            <person name="Zhu Y."/>
            <person name="Wu F."/>
            <person name="Chen Y."/>
            <person name="Wang J."/>
            <person name="Peng C."/>
            <person name="Meng J."/>
            <person name="Yang L."/>
            <person name="Liu J."/>
            <person name="Wen B."/>
            <person name="Zhang N."/>
            <person name="Huang Z."/>
            <person name="Zhu Q."/>
            <person name="Feng Y."/>
            <person name="Mount A."/>
            <person name="Hedgecock D."/>
            <person name="Xu Z."/>
            <person name="Liu Y."/>
            <person name="Domazet-Loso T."/>
            <person name="Du Y."/>
            <person name="Sun X."/>
            <person name="Zhang S."/>
            <person name="Liu B."/>
            <person name="Cheng P."/>
            <person name="Jiang X."/>
            <person name="Li J."/>
            <person name="Fan D."/>
            <person name="Wang W."/>
            <person name="Fu W."/>
            <person name="Wang T."/>
            <person name="Wang B."/>
            <person name="Zhang J."/>
            <person name="Peng Z."/>
            <person name="Li Y."/>
            <person name="Li N."/>
            <person name="Wang J."/>
            <person name="Chen M."/>
            <person name="He Y."/>
            <person name="Tan F."/>
            <person name="Song X."/>
            <person name="Zheng Q."/>
            <person name="Huang R."/>
            <person name="Yang H."/>
            <person name="Du X."/>
            <person name="Chen L."/>
            <person name="Yang M."/>
            <person name="Gaffney P.M."/>
            <person name="Wang S."/>
            <person name="Luo L."/>
            <person name="She Z."/>
            <person name="Ming Y."/>
            <person name="Huang W."/>
            <person name="Zhang S."/>
            <person name="Huang B."/>
            <person name="Zhang Y."/>
            <person name="Qu T."/>
            <person name="Ni P."/>
            <person name="Miao G."/>
            <person name="Wang J."/>
            <person name="Wang Q."/>
            <person name="Steinberg C.E."/>
            <person name="Wang H."/>
            <person name="Li N."/>
            <person name="Qian L."/>
            <person name="Zhang G."/>
            <person name="Li Y."/>
            <person name="Yang H."/>
            <person name="Liu X."/>
            <person name="Wang J."/>
            <person name="Yin Y."/>
            <person name="Wang J."/>
        </authorList>
    </citation>
    <scope>NUCLEOTIDE SEQUENCE [LARGE SCALE GENOMIC DNA]</scope>
    <source>
        <strain evidence="4">05x7-T-G4-1.051#20</strain>
    </source>
</reference>
<dbReference type="FunCoup" id="K1PPI3">
    <property type="interactions" value="498"/>
</dbReference>
<feature type="region of interest" description="Disordered" evidence="1">
    <location>
        <begin position="607"/>
        <end position="627"/>
    </location>
</feature>
<dbReference type="PANTHER" id="PTHR13500">
    <property type="entry name" value="NUCLEOLAR PRERIBOSOMAL-ASSOCIATED PROTEIN 1"/>
    <property type="match status" value="1"/>
</dbReference>
<feature type="region of interest" description="Disordered" evidence="1">
    <location>
        <begin position="537"/>
        <end position="556"/>
    </location>
</feature>
<dbReference type="GO" id="GO:0005730">
    <property type="term" value="C:nucleolus"/>
    <property type="evidence" value="ECO:0007669"/>
    <property type="project" value="TreeGrafter"/>
</dbReference>
<sequence>MQEKILPGKKRKKKLNKQGNSSPNKKKKTDDDNYTEIRFKFELRDANLTFLALEKFVNQAKECNPESKGYDIVAGYCRSSPECSEILQLLDGGKRNETEIHRIFGALEVILLRIVDDLSKHAPVGKVILQKILSVGMPSVYYLLGPRVRASAVKTTLRLLGALVLLGESGAKALLSQLDTTHKHVQLLFTRRDPKDSQDVRTCLVQFIMAFLMVGSNSVIQQLINIKGFLSTLFNGLIQDKAADVKLVLNTVLEKVVENETVTKTQRLRLFNDYSLAQISRLYNWTGQVEEGGDNAEEEKGENDTPLKENKDEIAELANKLLMELCCSHTHGVNFYDRTLGTGGKNQNQLLTNFLTTVSKTVDGKAVQNLICQILRNCPDQIRHYLPCLIKNIAPRPTTRWCSTMNFLCEIYKHQPDRPMVLKSTQHHSSVKFVDMVMVHLIPIPQILSSVLQSLKHTHPTVRYLGMKFLGVLLQKSVTFLHCLSQECEKPSTSVYSKAEMEEILQLFKENVLKIFPDCKLIMSCWRELLFAKKTTNQKTSPVKSGTETDGTEETVKEDVPEVLVTEHMVEIEKALCLLQELSPSILLDNSGDVNLLLEGVRKMSEVEKTGGENENEAMETDDGSHDKQTELLPQLYLLKLLSETDARKLPWTQQSQDGHSLMYLMLEMLSKMSDPDMLKSLEHLLVQLLHSTGLFEGHIREVELWMTHFTKSSDKLVLIKPLSDTFTTYISNSMSYVDRLCIHMSKVASAETDDTIMDDVAMETGSVNTGDSAINAILEMDEEDFEDISDENETEVATGLREVELWMTHFTKSSDKLVLIKPLSDTFTTYISNSMSYVDRLCIHMSKVASAETDDTIMDDVAMETGSVNTGDSAINARYAFIHRVCIVLLAILEMDEEDFKDISDENETEVETGLRLPFTPLMIVAMETSNKIKEANENSEEISTVFCWYLSGILIDILHHQVEPIIITTLFKNLHGNMISTDVLQYMESLLQPQKKEKKKTMKTKIDTKKLYFTASHVSVELISVLQSKETSQENEDTVRNGLNSVSLYELDSLVDQILLYCGVLLKFQRAEDKDLLKFYWKILKTVVAMVTDDTAESGQDAMDSTDQQLTSDLNVKFIEPPKWSREDCLREILQNILSHPAVLDHFLFPSRDVTLNKPSGFCEDLGVCLTEGLCSILVEVKSSPEESVSRSLDGYFDNLLALLDIVSIEQACLQVLACYPLATVAMPKSVFIQCLESDSAVRMEILSIVICQNVQARDWFESWIVEKKLADFKSCGLQLVLQYIDRCPERLAGSKKVLLKILKIYKHCLNLLEKEKEVSLEGKEGSEISTWKPTTPFESMINLSLSLHQMKVLDADLEDMVISLITKLMAEPTNLSHQHIEVLAGFCGNPENTGRRSLLLKTCQSCLMITLKNKQMREAGWVDPVIGVMDEMKELYDIEMIKKWPDFAKMMLRYKYTNKLTLQLLATMADCVYHVNMETDPSSSSELPLQQLHEMLISHSQYLPIMFNESHPEVKEALVDFMTVLVGTDPNCCQTQHIGVLLGAYSASLSSTDQKILKLLFLYENNKADLKAYRPILWGMKAVETHSVKKSLGAILSKQTTSEEVMECLDQKTMENSILKIPLRRQMQPGVIQVATNIKSVPEAYDPCFLLPVLSDLVKSDSVLDCRKFVENQCLSFTLACLSCHDGVMRGAAYHVLANFLSQLQGARFQEVKQVLYFVEIVRNSIEKPNIKLPCIITLFLSRVATELLKPEEHMYRMLNAFMLLKPAMDTGNVPEFYTFFNSSAVEYKIERAWMLSLLSDGLRETADFHVFEKRHVLKMLLSFYESSISDNSTQLQVLHILRAASKERKVTSDLVRNHGIVAWFSVMLQSNKEIKLESYCQLLENFNSVLEHADFSRVKGQDEGHRFPKDRWTIRDAMLLLGNIGVYGDDPENLQCVTSVLKALKLDTMSLVESNIVSSTSGKLLNKKSKTLDSLSTQWDSEEMKKVIEQTLKLLIRWDPSYLLSTQSAETTTPLSTGVIIVSLWFLKQSRNVISRHFWEIFVDWLHSALMSSDVLMKVLLDCPKESQIVLEGLIGLYSHLNNCILEEHKSTAAVQEQITLADRGSFTTDSWNGVVKKLNEVVYCMSQQKIYAEEQKWKQFSIRYKKITDPENQSVALRQYMLEHLTETL</sequence>
<evidence type="ECO:0000259" key="3">
    <source>
        <dbReference type="Pfam" id="PF16201"/>
    </source>
</evidence>
<feature type="compositionally biased region" description="Basic residues" evidence="1">
    <location>
        <begin position="7"/>
        <end position="16"/>
    </location>
</feature>
<feature type="domain" description="URB1 C-terminal" evidence="3">
    <location>
        <begin position="1678"/>
        <end position="1867"/>
    </location>
</feature>
<dbReference type="HOGENOM" id="CLU_001185_0_0_1"/>
<dbReference type="InterPro" id="IPR021714">
    <property type="entry name" value="URB1_N"/>
</dbReference>
<feature type="compositionally biased region" description="Polar residues" evidence="1">
    <location>
        <begin position="537"/>
        <end position="549"/>
    </location>
</feature>
<organism evidence="4">
    <name type="scientific">Magallana gigas</name>
    <name type="common">Pacific oyster</name>
    <name type="synonym">Crassostrea gigas</name>
    <dbReference type="NCBI Taxonomy" id="29159"/>
    <lineage>
        <taxon>Eukaryota</taxon>
        <taxon>Metazoa</taxon>
        <taxon>Spiralia</taxon>
        <taxon>Lophotrochozoa</taxon>
        <taxon>Mollusca</taxon>
        <taxon>Bivalvia</taxon>
        <taxon>Autobranchia</taxon>
        <taxon>Pteriomorphia</taxon>
        <taxon>Ostreida</taxon>
        <taxon>Ostreoidea</taxon>
        <taxon>Ostreidae</taxon>
        <taxon>Magallana</taxon>
    </lineage>
</organism>